<proteinExistence type="predicted"/>
<name>A0A934R7Z9_9BACT</name>
<evidence type="ECO:0000313" key="3">
    <source>
        <dbReference type="EMBL" id="MBK1825967.1"/>
    </source>
</evidence>
<dbReference type="SUPFAM" id="SSF51735">
    <property type="entry name" value="NAD(P)-binding Rossmann-fold domains"/>
    <property type="match status" value="1"/>
</dbReference>
<gene>
    <name evidence="3" type="ORF">JIN81_02970</name>
</gene>
<sequence length="292" mass="30518">MKSINKVAILGGGLLGGSLALRLEGRARYSLWARREASVAEAHGLGIVGATASLSEAVAEADLVVLSVPVGAMPGLLEQAVAAGLPASALVTDVGSVKRVVHQSMKAVIEHAGLRFIGGHPMAGSESRGVTAARADLFDGAACLLTDDEQVGECWTRALENFWVDVGCRVRWMNSEDHDALVARISHFPHVMAAATADVALVNPADARYGGGGLRDTTRVAGGDAAMWAEILLENRGAVASSLRAVVGSLGDVLAMLEKGDHEALLAWLEDTQGRYLLARAAKQDEASRSHE</sequence>
<dbReference type="PROSITE" id="PS51176">
    <property type="entry name" value="PDH_ADH"/>
    <property type="match status" value="1"/>
</dbReference>
<comment type="caution">
    <text evidence="3">The sequence shown here is derived from an EMBL/GenBank/DDBJ whole genome shotgun (WGS) entry which is preliminary data.</text>
</comment>
<dbReference type="InterPro" id="IPR046826">
    <property type="entry name" value="PDH_N"/>
</dbReference>
<dbReference type="GO" id="GO:0070403">
    <property type="term" value="F:NAD+ binding"/>
    <property type="evidence" value="ECO:0007669"/>
    <property type="project" value="InterPro"/>
</dbReference>
<evidence type="ECO:0000259" key="2">
    <source>
        <dbReference type="PROSITE" id="PS51176"/>
    </source>
</evidence>
<keyword evidence="4" id="KW-1185">Reference proteome</keyword>
<dbReference type="Pfam" id="PF20463">
    <property type="entry name" value="PDH_C"/>
    <property type="match status" value="1"/>
</dbReference>
<dbReference type="SUPFAM" id="SSF48179">
    <property type="entry name" value="6-phosphogluconate dehydrogenase C-terminal domain-like"/>
    <property type="match status" value="1"/>
</dbReference>
<organism evidence="3 4">
    <name type="scientific">Haloferula rosea</name>
    <dbReference type="NCBI Taxonomy" id="490093"/>
    <lineage>
        <taxon>Bacteria</taxon>
        <taxon>Pseudomonadati</taxon>
        <taxon>Verrucomicrobiota</taxon>
        <taxon>Verrucomicrobiia</taxon>
        <taxon>Verrucomicrobiales</taxon>
        <taxon>Verrucomicrobiaceae</taxon>
        <taxon>Haloferula</taxon>
    </lineage>
</organism>
<dbReference type="PANTHER" id="PTHR21363">
    <property type="entry name" value="PREPHENATE DEHYDROGENASE"/>
    <property type="match status" value="1"/>
</dbReference>
<dbReference type="Pfam" id="PF02153">
    <property type="entry name" value="PDH_N"/>
    <property type="match status" value="1"/>
</dbReference>
<evidence type="ECO:0000313" key="4">
    <source>
        <dbReference type="Proteomes" id="UP000658278"/>
    </source>
</evidence>
<reference evidence="3" key="1">
    <citation type="submission" date="2021-01" db="EMBL/GenBank/DDBJ databases">
        <title>Modified the classification status of verrucomicrobia.</title>
        <authorList>
            <person name="Feng X."/>
        </authorList>
    </citation>
    <scope>NUCLEOTIDE SEQUENCE</scope>
    <source>
        <strain evidence="3">KCTC 22201</strain>
    </source>
</reference>
<dbReference type="AlphaFoldDB" id="A0A934R7Z9"/>
<dbReference type="Gene3D" id="1.10.3660.10">
    <property type="entry name" value="6-phosphogluconate dehydrogenase C-terminal like domain"/>
    <property type="match status" value="1"/>
</dbReference>
<dbReference type="GO" id="GO:0006571">
    <property type="term" value="P:tyrosine biosynthetic process"/>
    <property type="evidence" value="ECO:0007669"/>
    <property type="project" value="InterPro"/>
</dbReference>
<keyword evidence="1" id="KW-0560">Oxidoreductase</keyword>
<dbReference type="EMBL" id="JAENII010000002">
    <property type="protein sequence ID" value="MBK1825967.1"/>
    <property type="molecule type" value="Genomic_DNA"/>
</dbReference>
<dbReference type="GO" id="GO:0008977">
    <property type="term" value="F:prephenate dehydrogenase (NAD+) activity"/>
    <property type="evidence" value="ECO:0007669"/>
    <property type="project" value="InterPro"/>
</dbReference>
<feature type="domain" description="Prephenate/arogenate dehydrogenase" evidence="2">
    <location>
        <begin position="5"/>
        <end position="287"/>
    </location>
</feature>
<dbReference type="InterPro" id="IPR050812">
    <property type="entry name" value="Preph/Arog_dehydrog"/>
</dbReference>
<dbReference type="InterPro" id="IPR003099">
    <property type="entry name" value="Prephen_DH"/>
</dbReference>
<dbReference type="GO" id="GO:0004665">
    <property type="term" value="F:prephenate dehydrogenase (NADP+) activity"/>
    <property type="evidence" value="ECO:0007669"/>
    <property type="project" value="InterPro"/>
</dbReference>
<evidence type="ECO:0000256" key="1">
    <source>
        <dbReference type="ARBA" id="ARBA00023002"/>
    </source>
</evidence>
<dbReference type="PANTHER" id="PTHR21363:SF0">
    <property type="entry name" value="PREPHENATE DEHYDROGENASE [NADP(+)]"/>
    <property type="match status" value="1"/>
</dbReference>
<dbReference type="Proteomes" id="UP000658278">
    <property type="component" value="Unassembled WGS sequence"/>
</dbReference>
<dbReference type="InterPro" id="IPR036291">
    <property type="entry name" value="NAD(P)-bd_dom_sf"/>
</dbReference>
<dbReference type="InterPro" id="IPR046825">
    <property type="entry name" value="PDH_C"/>
</dbReference>
<protein>
    <submittedName>
        <fullName evidence="3">Prephenate dehydrogenase/arogenate dehydrogenase family protein</fullName>
    </submittedName>
</protein>
<accession>A0A934R7Z9</accession>
<dbReference type="Gene3D" id="3.40.50.720">
    <property type="entry name" value="NAD(P)-binding Rossmann-like Domain"/>
    <property type="match status" value="1"/>
</dbReference>
<dbReference type="RefSeq" id="WP_200276176.1">
    <property type="nucleotide sequence ID" value="NZ_JAENII010000002.1"/>
</dbReference>
<dbReference type="InterPro" id="IPR008927">
    <property type="entry name" value="6-PGluconate_DH-like_C_sf"/>
</dbReference>